<accession>A6VPI0</accession>
<dbReference type="eggNOG" id="COG1145">
    <property type="taxonomic scope" value="Bacteria"/>
</dbReference>
<dbReference type="Proteomes" id="UP000001114">
    <property type="component" value="Chromosome"/>
</dbReference>
<dbReference type="NCBIfam" id="TIGR00402">
    <property type="entry name" value="napF"/>
    <property type="match status" value="1"/>
</dbReference>
<protein>
    <submittedName>
        <fullName evidence="7">Ferredoxin-type protein NapF</fullName>
    </submittedName>
</protein>
<feature type="domain" description="4Fe-4S ferredoxin-type" evidence="6">
    <location>
        <begin position="52"/>
        <end position="81"/>
    </location>
</feature>
<keyword evidence="3" id="KW-0677">Repeat</keyword>
<dbReference type="eggNOG" id="COG1148">
    <property type="taxonomic scope" value="Bacteria"/>
</dbReference>
<dbReference type="Pfam" id="PF13187">
    <property type="entry name" value="Fer4_9"/>
    <property type="match status" value="1"/>
</dbReference>
<dbReference type="InterPro" id="IPR050572">
    <property type="entry name" value="Fe-S_Ferredoxin"/>
</dbReference>
<dbReference type="RefSeq" id="WP_012073254.1">
    <property type="nucleotide sequence ID" value="NC_009655.1"/>
</dbReference>
<dbReference type="PROSITE" id="PS51379">
    <property type="entry name" value="4FE4S_FER_2"/>
    <property type="match status" value="3"/>
</dbReference>
<evidence type="ECO:0000256" key="5">
    <source>
        <dbReference type="ARBA" id="ARBA00023014"/>
    </source>
</evidence>
<keyword evidence="5" id="KW-0411">Iron-sulfur</keyword>
<dbReference type="GO" id="GO:0051539">
    <property type="term" value="F:4 iron, 4 sulfur cluster binding"/>
    <property type="evidence" value="ECO:0007669"/>
    <property type="project" value="UniProtKB-KW"/>
</dbReference>
<dbReference type="GO" id="GO:0046872">
    <property type="term" value="F:metal ion binding"/>
    <property type="evidence" value="ECO:0007669"/>
    <property type="project" value="UniProtKB-KW"/>
</dbReference>
<dbReference type="Gene3D" id="3.30.70.20">
    <property type="match status" value="2"/>
</dbReference>
<dbReference type="KEGG" id="asu:Asuc_1519"/>
<organism evidence="7 8">
    <name type="scientific">Actinobacillus succinogenes (strain ATCC 55618 / DSM 22257 / CCUG 43843 / 130Z)</name>
    <dbReference type="NCBI Taxonomy" id="339671"/>
    <lineage>
        <taxon>Bacteria</taxon>
        <taxon>Pseudomonadati</taxon>
        <taxon>Pseudomonadota</taxon>
        <taxon>Gammaproteobacteria</taxon>
        <taxon>Pasteurellales</taxon>
        <taxon>Pasteurellaceae</taxon>
        <taxon>Actinobacillus</taxon>
    </lineage>
</organism>
<dbReference type="HOGENOM" id="CLU_077329_1_0_6"/>
<reference evidence="8" key="1">
    <citation type="journal article" date="2010" name="BMC Genomics">
        <title>A genomic perspective on the potential of Actinobacillus succinogenes for industrial succinate production.</title>
        <authorList>
            <person name="McKinlay J.B."/>
            <person name="Laivenieks M."/>
            <person name="Schindler B.D."/>
            <person name="McKinlay A.A."/>
            <person name="Siddaramappa S."/>
            <person name="Challacombe J.F."/>
            <person name="Lowry S.R."/>
            <person name="Clum A."/>
            <person name="Lapidus A.L."/>
            <person name="Burkhart K.B."/>
            <person name="Harkins V."/>
            <person name="Vieille C."/>
        </authorList>
    </citation>
    <scope>NUCLEOTIDE SEQUENCE [LARGE SCALE GENOMIC DNA]</scope>
    <source>
        <strain evidence="8">ATCC 55618 / DSM 22257 / CCUG 43843 / 130Z</strain>
    </source>
</reference>
<evidence type="ECO:0000259" key="6">
    <source>
        <dbReference type="PROSITE" id="PS51379"/>
    </source>
</evidence>
<feature type="domain" description="4Fe-4S ferredoxin-type" evidence="6">
    <location>
        <begin position="83"/>
        <end position="112"/>
    </location>
</feature>
<keyword evidence="4" id="KW-0408">Iron</keyword>
<gene>
    <name evidence="7" type="ordered locus">Asuc_1519</name>
</gene>
<evidence type="ECO:0000256" key="2">
    <source>
        <dbReference type="ARBA" id="ARBA00022723"/>
    </source>
</evidence>
<name>A6VPI0_ACTSZ</name>
<evidence type="ECO:0000313" key="8">
    <source>
        <dbReference type="Proteomes" id="UP000001114"/>
    </source>
</evidence>
<proteinExistence type="predicted"/>
<sequence length="185" mass="20461">MTMQGKNERYYEAYLACNRISRRGLLRGVFHPIEQAAQSGESRLAARPPFAAEEALFLAACNGCGECVAACPYHLIRLYGQKAVLELDYAACDLCGKCAESCSTHALHPAFKKDTEFRPHFSENCLIKQNQACTVCQERCPQQAISADLQLNHNACNGCGECKLSCFVSAIRLRLTSESVSPRYK</sequence>
<dbReference type="InterPro" id="IPR004496">
    <property type="entry name" value="NapF"/>
</dbReference>
<evidence type="ECO:0000313" key="7">
    <source>
        <dbReference type="EMBL" id="ABR74877.1"/>
    </source>
</evidence>
<dbReference type="AlphaFoldDB" id="A6VPI0"/>
<dbReference type="OrthoDB" id="9808559at2"/>
<keyword evidence="2" id="KW-0479">Metal-binding</keyword>
<feature type="domain" description="4Fe-4S ferredoxin-type" evidence="6">
    <location>
        <begin position="147"/>
        <end position="176"/>
    </location>
</feature>
<evidence type="ECO:0000256" key="4">
    <source>
        <dbReference type="ARBA" id="ARBA00023004"/>
    </source>
</evidence>
<dbReference type="PROSITE" id="PS00198">
    <property type="entry name" value="4FE4S_FER_1"/>
    <property type="match status" value="1"/>
</dbReference>
<keyword evidence="8" id="KW-1185">Reference proteome</keyword>
<dbReference type="PANTHER" id="PTHR43687">
    <property type="entry name" value="ADENYLYLSULFATE REDUCTASE, BETA SUBUNIT"/>
    <property type="match status" value="1"/>
</dbReference>
<dbReference type="PANTHER" id="PTHR43687:SF4">
    <property type="entry name" value="BLR5484 PROTEIN"/>
    <property type="match status" value="1"/>
</dbReference>
<dbReference type="STRING" id="339671.Asuc_1519"/>
<dbReference type="EMBL" id="CP000746">
    <property type="protein sequence ID" value="ABR74877.1"/>
    <property type="molecule type" value="Genomic_DNA"/>
</dbReference>
<dbReference type="SUPFAM" id="SSF54862">
    <property type="entry name" value="4Fe-4S ferredoxins"/>
    <property type="match status" value="1"/>
</dbReference>
<dbReference type="InterPro" id="IPR017900">
    <property type="entry name" value="4Fe4S_Fe_S_CS"/>
</dbReference>
<keyword evidence="1" id="KW-0004">4Fe-4S</keyword>
<evidence type="ECO:0000256" key="3">
    <source>
        <dbReference type="ARBA" id="ARBA00022737"/>
    </source>
</evidence>
<dbReference type="InterPro" id="IPR017896">
    <property type="entry name" value="4Fe4S_Fe-S-bd"/>
</dbReference>
<evidence type="ECO:0000256" key="1">
    <source>
        <dbReference type="ARBA" id="ARBA00022485"/>
    </source>
</evidence>